<gene>
    <name evidence="7" type="ORF">EGW08_021378</name>
</gene>
<feature type="transmembrane region" description="Helical" evidence="5">
    <location>
        <begin position="222"/>
        <end position="246"/>
    </location>
</feature>
<evidence type="ECO:0000256" key="2">
    <source>
        <dbReference type="ARBA" id="ARBA00022692"/>
    </source>
</evidence>
<dbReference type="AlphaFoldDB" id="A0A3S1AZ04"/>
<name>A0A3S1AZ04_ELYCH</name>
<dbReference type="SUPFAM" id="SSF81321">
    <property type="entry name" value="Family A G protein-coupled receptor-like"/>
    <property type="match status" value="1"/>
</dbReference>
<feature type="domain" description="G-protein coupled receptors family 1 profile" evidence="6">
    <location>
        <begin position="10"/>
        <end position="285"/>
    </location>
</feature>
<dbReference type="Pfam" id="PF00001">
    <property type="entry name" value="7tm_1"/>
    <property type="match status" value="1"/>
</dbReference>
<dbReference type="OrthoDB" id="6150079at2759"/>
<evidence type="ECO:0000313" key="8">
    <source>
        <dbReference type="Proteomes" id="UP000271974"/>
    </source>
</evidence>
<evidence type="ECO:0000259" key="6">
    <source>
        <dbReference type="PROSITE" id="PS50262"/>
    </source>
</evidence>
<organism evidence="7 8">
    <name type="scientific">Elysia chlorotica</name>
    <name type="common">Eastern emerald elysia</name>
    <name type="synonym">Sea slug</name>
    <dbReference type="NCBI Taxonomy" id="188477"/>
    <lineage>
        <taxon>Eukaryota</taxon>
        <taxon>Metazoa</taxon>
        <taxon>Spiralia</taxon>
        <taxon>Lophotrochozoa</taxon>
        <taxon>Mollusca</taxon>
        <taxon>Gastropoda</taxon>
        <taxon>Heterobranchia</taxon>
        <taxon>Euthyneura</taxon>
        <taxon>Panpulmonata</taxon>
        <taxon>Sacoglossa</taxon>
        <taxon>Placobranchoidea</taxon>
        <taxon>Plakobranchidae</taxon>
        <taxon>Elysia</taxon>
    </lineage>
</organism>
<reference evidence="7 8" key="1">
    <citation type="submission" date="2019-01" db="EMBL/GenBank/DDBJ databases">
        <title>A draft genome assembly of the solar-powered sea slug Elysia chlorotica.</title>
        <authorList>
            <person name="Cai H."/>
            <person name="Li Q."/>
            <person name="Fang X."/>
            <person name="Li J."/>
            <person name="Curtis N.E."/>
            <person name="Altenburger A."/>
            <person name="Shibata T."/>
            <person name="Feng M."/>
            <person name="Maeda T."/>
            <person name="Schwartz J.A."/>
            <person name="Shigenobu S."/>
            <person name="Lundholm N."/>
            <person name="Nishiyama T."/>
            <person name="Yang H."/>
            <person name="Hasebe M."/>
            <person name="Li S."/>
            <person name="Pierce S.K."/>
            <person name="Wang J."/>
        </authorList>
    </citation>
    <scope>NUCLEOTIDE SEQUENCE [LARGE SCALE GENOMIC DNA]</scope>
    <source>
        <strain evidence="7">EC2010</strain>
        <tissue evidence="7">Whole organism of an adult</tissue>
    </source>
</reference>
<dbReference type="InterPro" id="IPR017452">
    <property type="entry name" value="GPCR_Rhodpsn_7TM"/>
</dbReference>
<feature type="transmembrane region" description="Helical" evidence="5">
    <location>
        <begin position="266"/>
        <end position="288"/>
    </location>
</feature>
<dbReference type="GO" id="GO:0016020">
    <property type="term" value="C:membrane"/>
    <property type="evidence" value="ECO:0007669"/>
    <property type="project" value="UniProtKB-SubCell"/>
</dbReference>
<evidence type="ECO:0000256" key="3">
    <source>
        <dbReference type="ARBA" id="ARBA00022989"/>
    </source>
</evidence>
<keyword evidence="8" id="KW-1185">Reference proteome</keyword>
<keyword evidence="3 5" id="KW-1133">Transmembrane helix</keyword>
<evidence type="ECO:0000256" key="4">
    <source>
        <dbReference type="ARBA" id="ARBA00023136"/>
    </source>
</evidence>
<dbReference type="GO" id="GO:0004930">
    <property type="term" value="F:G protein-coupled receptor activity"/>
    <property type="evidence" value="ECO:0007669"/>
    <property type="project" value="InterPro"/>
</dbReference>
<dbReference type="PANTHER" id="PTHR46641">
    <property type="entry name" value="FMRFAMIDE RECEPTOR-RELATED"/>
    <property type="match status" value="1"/>
</dbReference>
<dbReference type="Proteomes" id="UP000271974">
    <property type="component" value="Unassembled WGS sequence"/>
</dbReference>
<feature type="transmembrane region" description="Helical" evidence="5">
    <location>
        <begin position="31"/>
        <end position="53"/>
    </location>
</feature>
<proteinExistence type="predicted"/>
<dbReference type="InterPro" id="IPR052954">
    <property type="entry name" value="GPCR-Ligand_Int"/>
</dbReference>
<feature type="transmembrane region" description="Helical" evidence="5">
    <location>
        <begin position="164"/>
        <end position="190"/>
    </location>
</feature>
<accession>A0A3S1AZ04</accession>
<evidence type="ECO:0000256" key="1">
    <source>
        <dbReference type="ARBA" id="ARBA00004370"/>
    </source>
</evidence>
<keyword evidence="4 5" id="KW-0472">Membrane</keyword>
<sequence length="300" mass="33271">PALGTLGLCANIVNTVVFYKMGLTDGVSQNFFILSISDGCLTALSLISSGAYILYTEVFVDGRSAHHVAQVVYYVALLIGTFPQSVSMFTTVVIAVVRCLCVAIPLRVKFLMTARRQLAVILMFSSCTTCVVLYSFIPGRALLVHNPVTDTYFTMIVDLKWFEYTVYASATSYIGFITVIICVIIITISLNRSTNFREKTTSPASSLSAGEQNKDGSREARVIKTVVFVSVVFILCNLPAMAHTLIGTLVKEFSSDGVYRNENSLNMIVMEMFIVINATVNIFIYYFCNMRYRTTFITVF</sequence>
<feature type="transmembrane region" description="Helical" evidence="5">
    <location>
        <begin position="118"/>
        <end position="137"/>
    </location>
</feature>
<dbReference type="Gene3D" id="1.20.1070.10">
    <property type="entry name" value="Rhodopsin 7-helix transmembrane proteins"/>
    <property type="match status" value="1"/>
</dbReference>
<keyword evidence="2 5" id="KW-0812">Transmembrane</keyword>
<comment type="caution">
    <text evidence="7">The sequence shown here is derived from an EMBL/GenBank/DDBJ whole genome shotgun (WGS) entry which is preliminary data.</text>
</comment>
<dbReference type="EMBL" id="RQTK01001319">
    <property type="protein sequence ID" value="RUS70864.1"/>
    <property type="molecule type" value="Genomic_DNA"/>
</dbReference>
<evidence type="ECO:0000256" key="5">
    <source>
        <dbReference type="SAM" id="Phobius"/>
    </source>
</evidence>
<feature type="non-terminal residue" evidence="7">
    <location>
        <position position="300"/>
    </location>
</feature>
<feature type="non-terminal residue" evidence="7">
    <location>
        <position position="1"/>
    </location>
</feature>
<protein>
    <recommendedName>
        <fullName evidence="6">G-protein coupled receptors family 1 profile domain-containing protein</fullName>
    </recommendedName>
</protein>
<comment type="subcellular location">
    <subcellularLocation>
        <location evidence="1">Membrane</location>
    </subcellularLocation>
</comment>
<dbReference type="PROSITE" id="PS50262">
    <property type="entry name" value="G_PROTEIN_RECEP_F1_2"/>
    <property type="match status" value="1"/>
</dbReference>
<dbReference type="InterPro" id="IPR000276">
    <property type="entry name" value="GPCR_Rhodpsn"/>
</dbReference>
<evidence type="ECO:0000313" key="7">
    <source>
        <dbReference type="EMBL" id="RUS70864.1"/>
    </source>
</evidence>